<gene>
    <name evidence="2" type="ORF">PF011_g32845</name>
</gene>
<accession>A0A6A3G551</accession>
<feature type="region of interest" description="Disordered" evidence="1">
    <location>
        <begin position="38"/>
        <end position="85"/>
    </location>
</feature>
<feature type="compositionally biased region" description="Polar residues" evidence="1">
    <location>
        <begin position="1"/>
        <end position="22"/>
    </location>
</feature>
<dbReference type="PANTHER" id="PTHR34409">
    <property type="entry name" value="SET DOMAIN-CONTAINING PROTEIN"/>
    <property type="match status" value="1"/>
</dbReference>
<name>A0A6A3G551_9STRA</name>
<dbReference type="PANTHER" id="PTHR34409:SF1">
    <property type="entry name" value="MYB-LIKE DOMAIN-CONTAINING PROTEIN"/>
    <property type="match status" value="1"/>
</dbReference>
<reference evidence="2 3" key="1">
    <citation type="submission" date="2018-09" db="EMBL/GenBank/DDBJ databases">
        <title>Genomic investigation of the strawberry pathogen Phytophthora fragariae indicates pathogenicity is determined by transcriptional variation in three key races.</title>
        <authorList>
            <person name="Adams T.M."/>
            <person name="Armitage A.D."/>
            <person name="Sobczyk M.K."/>
            <person name="Bates H.J."/>
            <person name="Dunwell J.M."/>
            <person name="Nellist C.F."/>
            <person name="Harrison R.J."/>
        </authorList>
    </citation>
    <scope>NUCLEOTIDE SEQUENCE [LARGE SCALE GENOMIC DNA]</scope>
    <source>
        <strain evidence="2 3">SCRP245</strain>
    </source>
</reference>
<dbReference type="EMBL" id="QXFW01011425">
    <property type="protein sequence ID" value="KAE8951920.1"/>
    <property type="molecule type" value="Genomic_DNA"/>
</dbReference>
<comment type="caution">
    <text evidence="2">The sequence shown here is derived from an EMBL/GenBank/DDBJ whole genome shotgun (WGS) entry which is preliminary data.</text>
</comment>
<evidence type="ECO:0000256" key="1">
    <source>
        <dbReference type="SAM" id="MobiDB-lite"/>
    </source>
</evidence>
<evidence type="ECO:0000313" key="3">
    <source>
        <dbReference type="Proteomes" id="UP000460718"/>
    </source>
</evidence>
<evidence type="ECO:0000313" key="2">
    <source>
        <dbReference type="EMBL" id="KAE8951920.1"/>
    </source>
</evidence>
<dbReference type="Proteomes" id="UP000460718">
    <property type="component" value="Unassembled WGS sequence"/>
</dbReference>
<protein>
    <submittedName>
        <fullName evidence="2">Uncharacterized protein</fullName>
    </submittedName>
</protein>
<dbReference type="AlphaFoldDB" id="A0A6A3G551"/>
<proteinExistence type="predicted"/>
<sequence>MKATTSLKNKLNGLESTTNTMGGSIMETILLLREENERKAEARRADEEKRRSEERAKAKAESEERRHRDKMEMEERARRDREEARARTQELLLLIGALTKKD</sequence>
<organism evidence="2 3">
    <name type="scientific">Phytophthora fragariae</name>
    <dbReference type="NCBI Taxonomy" id="53985"/>
    <lineage>
        <taxon>Eukaryota</taxon>
        <taxon>Sar</taxon>
        <taxon>Stramenopiles</taxon>
        <taxon>Oomycota</taxon>
        <taxon>Peronosporomycetes</taxon>
        <taxon>Peronosporales</taxon>
        <taxon>Peronosporaceae</taxon>
        <taxon>Phytophthora</taxon>
    </lineage>
</organism>
<feature type="region of interest" description="Disordered" evidence="1">
    <location>
        <begin position="1"/>
        <end position="25"/>
    </location>
</feature>